<feature type="region of interest" description="Disordered" evidence="1">
    <location>
        <begin position="1308"/>
        <end position="1328"/>
    </location>
</feature>
<dbReference type="Proteomes" id="UP000192578">
    <property type="component" value="Unassembled WGS sequence"/>
</dbReference>
<protein>
    <recommendedName>
        <fullName evidence="2">OTU domain-containing protein</fullName>
    </recommendedName>
</protein>
<dbReference type="InterPro" id="IPR038765">
    <property type="entry name" value="Papain-like_cys_pep_sf"/>
</dbReference>
<dbReference type="GO" id="GO:0004843">
    <property type="term" value="F:cysteine-type deubiquitinase activity"/>
    <property type="evidence" value="ECO:0007669"/>
    <property type="project" value="TreeGrafter"/>
</dbReference>
<evidence type="ECO:0000259" key="2">
    <source>
        <dbReference type="PROSITE" id="PS50802"/>
    </source>
</evidence>
<dbReference type="InterPro" id="IPR003323">
    <property type="entry name" value="OTU_dom"/>
</dbReference>
<dbReference type="GO" id="GO:0016579">
    <property type="term" value="P:protein deubiquitination"/>
    <property type="evidence" value="ECO:0007669"/>
    <property type="project" value="TreeGrafter"/>
</dbReference>
<dbReference type="EMBL" id="MTYJ01000533">
    <property type="protein sequence ID" value="OWA55082.1"/>
    <property type="molecule type" value="Genomic_DNA"/>
</dbReference>
<feature type="compositionally biased region" description="Acidic residues" evidence="1">
    <location>
        <begin position="1308"/>
        <end position="1320"/>
    </location>
</feature>
<dbReference type="PROSITE" id="PS50802">
    <property type="entry name" value="OTU"/>
    <property type="match status" value="1"/>
</dbReference>
<evidence type="ECO:0000256" key="1">
    <source>
        <dbReference type="SAM" id="MobiDB-lite"/>
    </source>
</evidence>
<evidence type="ECO:0000313" key="4">
    <source>
        <dbReference type="Proteomes" id="UP000192578"/>
    </source>
</evidence>
<sequence length="1328" mass="152060">MTTRVSAPLEVILHELGQLIDHNCEPDGNCLFRALSMLLYGTEDRWDEVKAQILSYAETRPDWLMQFFDNTISADSDADDRTFVKFLRDLGTANAWGGEHCIGIACRLFEINIWTFSHAHWETYARGDPVNDQQKTLSTWVDDALVGGDVAGQPYALLIYKNANHYHAAVRNPLLTARPSESTHCFSLLPNSTAAVAETPQFTTFLAPDVPTTPKLKPMPFPWTAVQKQILFDCYGEAGRVCKGEALKVKLLEMFQTHYPDFQQAPGTLLRRYFDFSKERERISSSCPAVSTSISTNANDATQLRQKKSVAKFAWTDESKQCLSGLVAEVSATVPRNGEVWPEVLRRFRSFYPECALANNSIRVRFYDIKKGAQLPAGNNPVLLWQPNVSCFLVECAQRADAEDRLNRTLFMSKGRAGGQGNYLKLVAHFFQTKYPDFTANQIVGQLLRLKYVRLPIPSTPASSRRLEDIMKYWQYGYDISTRPLFEAVCFNCSRMIRKKERIRVATFQPDQPLEDEETLESAVPIEQNYDAAYLADIKYVAVQGVDGRLETFYVCERCRKIPNLPSGDTPLKLFRITELDRAKLRPEPDALRCLNGYVKGQIQPCGLFSVRIKKALGRTFEHRRGEVNILPKLASHYMDMFAIMFEKKPAAIREDVQADNEPRLTQSAVDQLVIKNALSFLREHNHLFKSLYAQCETLYRFVPNEGVQSVKTIGGLIPRPADPKKTAVDVVGEAEEMVLLAPHGEIAAADHPMDEVNYGIVHPKNSGVPDMVRIAYGSEYLEEKVWAHIFWQGTGGFYQKTAAAAGWSRRDYVKYRLLMLYPAFRDEPAWIFYQTDQLIKEQILNYNMNTVKVADLINPLSKEDIERQEKDPYKRFGTNMPANLPNSKPFMSSKCLDLKALAKHLGEPARFITLTQNDDWLELLACTQPHEMPGERPHARKHDRAWRKRSRTIPTSKFDPNCTKEDPKLKEKINELKKIHGVHFPVEMVEAFCQRFEGFMDRFIRTENNVFGRVKDWWYRMEYQKRGGIHIHMVIWWDEKTAPIEQKISAEMPRFKDPNDSTKAHPMNDLWRETVLNTQIHHCFDTRCLRGPGGTRLQNCKYGFPFPLCSEERLDKTGIRYEYLRSDIEAHTSWSFFCTGKVTSTFSASPNTVGRSLSGPKRALPLNAVVVPAKSKDDSASARPVLSDQPDEPPPEKVPYGRVTKDDSDVKRFLKLRVVNILEAVMLCFGYPQVGCSREIIFLPVDLVQASRVVMRKKHREAAKGDSPYYDTKLDKYFSRSELLGDVTYQQYFEQYYVKYDKKLAPEEPDDYARDDEEETLRKDNPT</sequence>
<proteinExistence type="predicted"/>
<name>A0A9X6NJM5_HYPEX</name>
<dbReference type="InterPro" id="IPR025476">
    <property type="entry name" value="Helitron_helicase-like"/>
</dbReference>
<reference evidence="4" key="1">
    <citation type="submission" date="2017-01" db="EMBL/GenBank/DDBJ databases">
        <title>Comparative genomics of anhydrobiosis in the tardigrade Hypsibius dujardini.</title>
        <authorList>
            <person name="Yoshida Y."/>
            <person name="Koutsovoulos G."/>
            <person name="Laetsch D."/>
            <person name="Stevens L."/>
            <person name="Kumar S."/>
            <person name="Horikawa D."/>
            <person name="Ishino K."/>
            <person name="Komine S."/>
            <person name="Tomita M."/>
            <person name="Blaxter M."/>
            <person name="Arakawa K."/>
        </authorList>
    </citation>
    <scope>NUCLEOTIDE SEQUENCE [LARGE SCALE GENOMIC DNA]</scope>
    <source>
        <strain evidence="4">Z151</strain>
    </source>
</reference>
<keyword evidence="4" id="KW-1185">Reference proteome</keyword>
<feature type="domain" description="OTU" evidence="2">
    <location>
        <begin position="19"/>
        <end position="172"/>
    </location>
</feature>
<dbReference type="InterPro" id="IPR050704">
    <property type="entry name" value="Peptidase_C85-like"/>
</dbReference>
<dbReference type="Pfam" id="PF02338">
    <property type="entry name" value="OTU"/>
    <property type="match status" value="1"/>
</dbReference>
<accession>A0A9X6NJM5</accession>
<dbReference type="CDD" id="cd22744">
    <property type="entry name" value="OTU"/>
    <property type="match status" value="1"/>
</dbReference>
<dbReference type="Gene3D" id="3.90.70.80">
    <property type="match status" value="1"/>
</dbReference>
<dbReference type="SUPFAM" id="SSF54001">
    <property type="entry name" value="Cysteine proteinases"/>
    <property type="match status" value="1"/>
</dbReference>
<gene>
    <name evidence="3" type="ORF">BV898_19467</name>
</gene>
<comment type="caution">
    <text evidence="3">The sequence shown here is derived from an EMBL/GenBank/DDBJ whole genome shotgun (WGS) entry which is preliminary data.</text>
</comment>
<dbReference type="PANTHER" id="PTHR12419">
    <property type="entry name" value="OTU DOMAIN CONTAINING PROTEIN"/>
    <property type="match status" value="1"/>
</dbReference>
<organism evidence="3 4">
    <name type="scientific">Hypsibius exemplaris</name>
    <name type="common">Freshwater tardigrade</name>
    <dbReference type="NCBI Taxonomy" id="2072580"/>
    <lineage>
        <taxon>Eukaryota</taxon>
        <taxon>Metazoa</taxon>
        <taxon>Ecdysozoa</taxon>
        <taxon>Tardigrada</taxon>
        <taxon>Eutardigrada</taxon>
        <taxon>Parachela</taxon>
        <taxon>Hypsibioidea</taxon>
        <taxon>Hypsibiidae</taxon>
        <taxon>Hypsibius</taxon>
    </lineage>
</organism>
<evidence type="ECO:0000313" key="3">
    <source>
        <dbReference type="EMBL" id="OWA55082.1"/>
    </source>
</evidence>
<dbReference type="OrthoDB" id="1106182at2759"/>
<dbReference type="Pfam" id="PF14214">
    <property type="entry name" value="Helitron_like_N"/>
    <property type="match status" value="1"/>
</dbReference>
<feature type="region of interest" description="Disordered" evidence="1">
    <location>
        <begin position="1175"/>
        <end position="1203"/>
    </location>
</feature>